<dbReference type="PANTHER" id="PTHR10663:SF342">
    <property type="entry name" value="FI21420P1"/>
    <property type="match status" value="1"/>
</dbReference>
<dbReference type="PROSITE" id="PS50190">
    <property type="entry name" value="SEC7"/>
    <property type="match status" value="1"/>
</dbReference>
<proteinExistence type="inferred from homology"/>
<dbReference type="GeneID" id="101234331"/>
<organism evidence="9 10">
    <name type="scientific">Hydra vulgaris</name>
    <name type="common">Hydra</name>
    <name type="synonym">Hydra attenuata</name>
    <dbReference type="NCBI Taxonomy" id="6087"/>
    <lineage>
        <taxon>Eukaryota</taxon>
        <taxon>Metazoa</taxon>
        <taxon>Cnidaria</taxon>
        <taxon>Hydrozoa</taxon>
        <taxon>Hydroidolina</taxon>
        <taxon>Anthoathecata</taxon>
        <taxon>Aplanulata</taxon>
        <taxon>Hydridae</taxon>
        <taxon>Hydra</taxon>
    </lineage>
</organism>
<feature type="domain" description="SEC7" evidence="8">
    <location>
        <begin position="367"/>
        <end position="556"/>
    </location>
</feature>
<sequence>MADLSISDALKLIYQLQNYVVHKTEKIEFLIKELDLLRSECEALRKEVQILKKGSLCKCMVNTVSEVSDISNTNIRIASHGESTLYDIVNISRDTGGPALNNENVSFSSPKIARSSRVRNLPRDSTSIYQLSSDLREKAVECLENKYGGKEKANRAAKIIQHHYRRWIMHRSFQRMRAFSDRKNSLTKAPGNYFKKLQQTSLVFYGPENPVMIVDDNECQLDNKLSISSSDSEEPSSDAIDGSNSDLSNNTTNEAVINNFEQFHIDGAIPEELESSLENKDLDESQLKKTSIGRLMSDVSDPYAEVEYEDACNDYDIIEDSTVSETDDKHVKLQDGSSFVVDKIYNCDYTDGFSMNDSLILPEKFQPTVDKSTHKRQFRIGVNLFNWKPEVGIQYLIDNGHMEGDEKSIAEFFRKETMISKQKISEYFGNLRNDFNMRVLYEFAKSFDYVGKAVDEALRQFQSYFKLTGEAQTVEKFLQVFSERYVECNPGYISDNADTILLLSFALAMLNTDLHNQNVKQRMTMDDFLKNLRGTDKGNDLNHEMLKEMYLRIQKNEFATGADHTTQLRQIENSFIGKVPNIAACHRQFIKLFQVEQVYDPNRKDKPHNRLAFLFNDLLLLAKPRGKTGVHGSGHVFSCKASFSLLEKCVAEFSNENYKFGILLSGKFDKKVVAAFNTKDDKTRHSFVEELDEYIRETTGIENIRIALSKSKQLTWHNMRKEDRTKSLMLDQSVQIKKSIETNSLNDLHLIGKSTINSGVFSSMSDINASSGKNDIHKGNIVRANSAASIVTSSSYKTESDSHHSRQSIFGNWPYKFRKPAGPTFNTIQDKNLKTLVLRYPGSPKLRECKLPENFDEGGSKWFLH</sequence>
<evidence type="ECO:0000259" key="8">
    <source>
        <dbReference type="PROSITE" id="PS50190"/>
    </source>
</evidence>
<dbReference type="InterPro" id="IPR011993">
    <property type="entry name" value="PH-like_dom_sf"/>
</dbReference>
<evidence type="ECO:0000313" key="10">
    <source>
        <dbReference type="RefSeq" id="XP_065673629.1"/>
    </source>
</evidence>
<gene>
    <name evidence="10" type="primary">LOC101234331</name>
</gene>
<dbReference type="Pfam" id="PF01369">
    <property type="entry name" value="Sec7"/>
    <property type="match status" value="1"/>
</dbReference>
<dbReference type="InterPro" id="IPR035999">
    <property type="entry name" value="Sec7_dom_sf"/>
</dbReference>
<comment type="subcellular location">
    <subcellularLocation>
        <location evidence="1">Cytoplasm</location>
    </subcellularLocation>
</comment>
<dbReference type="SUPFAM" id="SSF50729">
    <property type="entry name" value="PH domain-like"/>
    <property type="match status" value="1"/>
</dbReference>
<keyword evidence="4" id="KW-0597">Phosphoprotein</keyword>
<accession>A0ABM4DGN5</accession>
<reference evidence="10" key="1">
    <citation type="submission" date="2025-08" db="UniProtKB">
        <authorList>
            <consortium name="RefSeq"/>
        </authorList>
    </citation>
    <scope>IDENTIFICATION</scope>
</reference>
<dbReference type="SUPFAM" id="SSF48425">
    <property type="entry name" value="Sec7 domain"/>
    <property type="match status" value="1"/>
</dbReference>
<dbReference type="Gene3D" id="1.10.1000.11">
    <property type="entry name" value="Arf Nucleotide-binding Site Opener,domain 2"/>
    <property type="match status" value="1"/>
</dbReference>
<feature type="compositionally biased region" description="Polar residues" evidence="7">
    <location>
        <begin position="242"/>
        <end position="251"/>
    </location>
</feature>
<feature type="coiled-coil region" evidence="6">
    <location>
        <begin position="27"/>
        <end position="54"/>
    </location>
</feature>
<dbReference type="CDD" id="cd00171">
    <property type="entry name" value="Sec7"/>
    <property type="match status" value="1"/>
</dbReference>
<dbReference type="SMART" id="SM00222">
    <property type="entry name" value="Sec7"/>
    <property type="match status" value="1"/>
</dbReference>
<evidence type="ECO:0000256" key="1">
    <source>
        <dbReference type="ARBA" id="ARBA00004496"/>
    </source>
</evidence>
<name>A0ABM4DGN5_HYDVU</name>
<dbReference type="PANTHER" id="PTHR10663">
    <property type="entry name" value="GUANYL-NUCLEOTIDE EXCHANGE FACTOR"/>
    <property type="match status" value="1"/>
</dbReference>
<protein>
    <submittedName>
        <fullName evidence="10">IQ motif and SEC7 domain-containing protein 1 isoform X4</fullName>
    </submittedName>
</protein>
<keyword evidence="5 6" id="KW-0175">Coiled coil</keyword>
<dbReference type="Proteomes" id="UP001652625">
    <property type="component" value="Chromosome 14"/>
</dbReference>
<dbReference type="InterPro" id="IPR000904">
    <property type="entry name" value="Sec7_dom"/>
</dbReference>
<dbReference type="InterPro" id="IPR033742">
    <property type="entry name" value="IQSEC_PH"/>
</dbReference>
<evidence type="ECO:0000256" key="5">
    <source>
        <dbReference type="ARBA" id="ARBA00023054"/>
    </source>
</evidence>
<dbReference type="RefSeq" id="XP_065673629.1">
    <property type="nucleotide sequence ID" value="XM_065817557.1"/>
</dbReference>
<keyword evidence="3" id="KW-0963">Cytoplasm</keyword>
<evidence type="ECO:0000313" key="9">
    <source>
        <dbReference type="Proteomes" id="UP001652625"/>
    </source>
</evidence>
<comment type="similarity">
    <text evidence="2">Belongs to the BRAG family.</text>
</comment>
<dbReference type="InterPro" id="IPR023394">
    <property type="entry name" value="Sec7_C_sf"/>
</dbReference>
<evidence type="ECO:0000256" key="2">
    <source>
        <dbReference type="ARBA" id="ARBA00006248"/>
    </source>
</evidence>
<dbReference type="Gene3D" id="1.10.220.20">
    <property type="match status" value="1"/>
</dbReference>
<dbReference type="Gene3D" id="2.30.29.30">
    <property type="entry name" value="Pleckstrin-homology domain (PH domain)/Phosphotyrosine-binding domain (PTB)"/>
    <property type="match status" value="1"/>
</dbReference>
<evidence type="ECO:0000256" key="7">
    <source>
        <dbReference type="SAM" id="MobiDB-lite"/>
    </source>
</evidence>
<dbReference type="Pfam" id="PF16453">
    <property type="entry name" value="IQ_SEC7_PH"/>
    <property type="match status" value="1"/>
</dbReference>
<evidence type="ECO:0000256" key="4">
    <source>
        <dbReference type="ARBA" id="ARBA00022553"/>
    </source>
</evidence>
<evidence type="ECO:0000256" key="6">
    <source>
        <dbReference type="SAM" id="Coils"/>
    </source>
</evidence>
<evidence type="ECO:0000256" key="3">
    <source>
        <dbReference type="ARBA" id="ARBA00022490"/>
    </source>
</evidence>
<keyword evidence="9" id="KW-1185">Reference proteome</keyword>
<feature type="region of interest" description="Disordered" evidence="7">
    <location>
        <begin position="227"/>
        <end position="251"/>
    </location>
</feature>